<organism evidence="1 2">
    <name type="scientific">Oxalicibacterium flavum</name>
    <dbReference type="NCBI Taxonomy" id="179467"/>
    <lineage>
        <taxon>Bacteria</taxon>
        <taxon>Pseudomonadati</taxon>
        <taxon>Pseudomonadota</taxon>
        <taxon>Betaproteobacteria</taxon>
        <taxon>Burkholderiales</taxon>
        <taxon>Oxalobacteraceae</taxon>
        <taxon>Oxalicibacterium</taxon>
    </lineage>
</organism>
<dbReference type="EMBL" id="BMCG01000002">
    <property type="protein sequence ID" value="GGC00512.1"/>
    <property type="molecule type" value="Genomic_DNA"/>
</dbReference>
<protein>
    <recommendedName>
        <fullName evidence="3">Lipoprotein</fullName>
    </recommendedName>
</protein>
<evidence type="ECO:0008006" key="3">
    <source>
        <dbReference type="Google" id="ProtNLM"/>
    </source>
</evidence>
<reference evidence="1" key="1">
    <citation type="journal article" date="2014" name="Int. J. Syst. Evol. Microbiol.">
        <title>Complete genome sequence of Corynebacterium casei LMG S-19264T (=DSM 44701T), isolated from a smear-ripened cheese.</title>
        <authorList>
            <consortium name="US DOE Joint Genome Institute (JGI-PGF)"/>
            <person name="Walter F."/>
            <person name="Albersmeier A."/>
            <person name="Kalinowski J."/>
            <person name="Ruckert C."/>
        </authorList>
    </citation>
    <scope>NUCLEOTIDE SEQUENCE</scope>
    <source>
        <strain evidence="1">CCM 7086</strain>
    </source>
</reference>
<keyword evidence="2" id="KW-1185">Reference proteome</keyword>
<comment type="caution">
    <text evidence="1">The sequence shown here is derived from an EMBL/GenBank/DDBJ whole genome shotgun (WGS) entry which is preliminary data.</text>
</comment>
<proteinExistence type="predicted"/>
<name>A0A8J2XXI3_9BURK</name>
<dbReference type="RefSeq" id="WP_188394848.1">
    <property type="nucleotide sequence ID" value="NZ_BMCG01000002.1"/>
</dbReference>
<reference evidence="1" key="2">
    <citation type="submission" date="2020-09" db="EMBL/GenBank/DDBJ databases">
        <authorList>
            <person name="Sun Q."/>
            <person name="Sedlacek I."/>
        </authorList>
    </citation>
    <scope>NUCLEOTIDE SEQUENCE</scope>
    <source>
        <strain evidence="1">CCM 7086</strain>
    </source>
</reference>
<dbReference type="Proteomes" id="UP000620266">
    <property type="component" value="Unassembled WGS sequence"/>
</dbReference>
<gene>
    <name evidence="1" type="ORF">GCM10007205_07240</name>
</gene>
<dbReference type="AlphaFoldDB" id="A0A8J2XXI3"/>
<evidence type="ECO:0000313" key="2">
    <source>
        <dbReference type="Proteomes" id="UP000620266"/>
    </source>
</evidence>
<evidence type="ECO:0000313" key="1">
    <source>
        <dbReference type="EMBL" id="GGC00512.1"/>
    </source>
</evidence>
<dbReference type="PROSITE" id="PS51257">
    <property type="entry name" value="PROKAR_LIPOPROTEIN"/>
    <property type="match status" value="1"/>
</dbReference>
<sequence>MRYPSLLLSLLLVGCASTGPNDGRVSIATAENGQEFGGASCTVLNNSQSWNIVTPTTLSIGGASGELRVVCNKPGYRTSEVRLPPIGQSGSNVGVGLGGGSGAVGLGLGFSLPISSGGGYYPPRITVNMTRQ</sequence>
<accession>A0A8J2XXI3</accession>